<dbReference type="EMBL" id="JADOGI010000008">
    <property type="protein sequence ID" value="MBF8185023.1"/>
    <property type="molecule type" value="Genomic_DNA"/>
</dbReference>
<dbReference type="Gene3D" id="3.30.70.20">
    <property type="match status" value="1"/>
</dbReference>
<evidence type="ECO:0000259" key="1">
    <source>
        <dbReference type="Pfam" id="PF14759"/>
    </source>
</evidence>
<name>A0A931A4L7_9ACTN</name>
<sequence>MRVTVDPGICQGYACCLMEAPSVFDIDDSAGKAVVQRAEPPEEAWDEVEAAAADTLLMGDDPYTPIPYFWSDQFEAKVRFIGRAGPEDEVRIQEDGDSMVALFGRNGLLRGALCVNAARALATYRRAILDGTPWGDLVGDLVGAVVGARSTR</sequence>
<dbReference type="Pfam" id="PF13459">
    <property type="entry name" value="Fer4_15"/>
    <property type="match status" value="1"/>
</dbReference>
<dbReference type="RefSeq" id="WP_195894007.1">
    <property type="nucleotide sequence ID" value="NZ_JADOGI010000008.1"/>
</dbReference>
<dbReference type="Proteomes" id="UP000605361">
    <property type="component" value="Unassembled WGS sequence"/>
</dbReference>
<reference evidence="2" key="1">
    <citation type="submission" date="2020-11" db="EMBL/GenBank/DDBJ databases">
        <title>Whole-genome analyses of Nonomuraea sp. K274.</title>
        <authorList>
            <person name="Veyisoglu A."/>
        </authorList>
    </citation>
    <scope>NUCLEOTIDE SEQUENCE</scope>
    <source>
        <strain evidence="2">K274</strain>
    </source>
</reference>
<feature type="domain" description="Reductase C-terminal" evidence="1">
    <location>
        <begin position="68"/>
        <end position="132"/>
    </location>
</feature>
<organism evidence="2 3">
    <name type="scientific">Nonomuraea cypriaca</name>
    <dbReference type="NCBI Taxonomy" id="1187855"/>
    <lineage>
        <taxon>Bacteria</taxon>
        <taxon>Bacillati</taxon>
        <taxon>Actinomycetota</taxon>
        <taxon>Actinomycetes</taxon>
        <taxon>Streptosporangiales</taxon>
        <taxon>Streptosporangiaceae</taxon>
        <taxon>Nonomuraea</taxon>
    </lineage>
</organism>
<protein>
    <submittedName>
        <fullName evidence="2">Ferredoxin</fullName>
    </submittedName>
</protein>
<dbReference type="Gene3D" id="3.30.390.30">
    <property type="match status" value="1"/>
</dbReference>
<dbReference type="Pfam" id="PF14759">
    <property type="entry name" value="Reductase_C"/>
    <property type="match status" value="1"/>
</dbReference>
<gene>
    <name evidence="2" type="ORF">ITP53_04575</name>
</gene>
<proteinExistence type="predicted"/>
<comment type="caution">
    <text evidence="2">The sequence shown here is derived from an EMBL/GenBank/DDBJ whole genome shotgun (WGS) entry which is preliminary data.</text>
</comment>
<dbReference type="InterPro" id="IPR016156">
    <property type="entry name" value="FAD/NAD-linked_Rdtase_dimer_sf"/>
</dbReference>
<dbReference type="InterPro" id="IPR028202">
    <property type="entry name" value="Reductase_C"/>
</dbReference>
<evidence type="ECO:0000313" key="3">
    <source>
        <dbReference type="Proteomes" id="UP000605361"/>
    </source>
</evidence>
<dbReference type="SUPFAM" id="SSF54862">
    <property type="entry name" value="4Fe-4S ferredoxins"/>
    <property type="match status" value="1"/>
</dbReference>
<keyword evidence="3" id="KW-1185">Reference proteome</keyword>
<accession>A0A931A4L7</accession>
<evidence type="ECO:0000313" key="2">
    <source>
        <dbReference type="EMBL" id="MBF8185023.1"/>
    </source>
</evidence>
<dbReference type="AlphaFoldDB" id="A0A931A4L7"/>
<dbReference type="SUPFAM" id="SSF55424">
    <property type="entry name" value="FAD/NAD-linked reductases, dimerisation (C-terminal) domain"/>
    <property type="match status" value="1"/>
</dbReference>